<organism evidence="1 2">
    <name type="scientific">Aquilegia coerulea</name>
    <name type="common">Rocky mountain columbine</name>
    <dbReference type="NCBI Taxonomy" id="218851"/>
    <lineage>
        <taxon>Eukaryota</taxon>
        <taxon>Viridiplantae</taxon>
        <taxon>Streptophyta</taxon>
        <taxon>Embryophyta</taxon>
        <taxon>Tracheophyta</taxon>
        <taxon>Spermatophyta</taxon>
        <taxon>Magnoliopsida</taxon>
        <taxon>Ranunculales</taxon>
        <taxon>Ranunculaceae</taxon>
        <taxon>Thalictroideae</taxon>
        <taxon>Aquilegia</taxon>
    </lineage>
</organism>
<proteinExistence type="predicted"/>
<dbReference type="EMBL" id="KZ305110">
    <property type="protein sequence ID" value="PIA26479.1"/>
    <property type="molecule type" value="Genomic_DNA"/>
</dbReference>
<dbReference type="AlphaFoldDB" id="A0A2G5C5B8"/>
<name>A0A2G5C5B8_AQUCA</name>
<reference evidence="1 2" key="1">
    <citation type="submission" date="2017-09" db="EMBL/GenBank/DDBJ databases">
        <title>WGS assembly of Aquilegia coerulea Goldsmith.</title>
        <authorList>
            <person name="Hodges S."/>
            <person name="Kramer E."/>
            <person name="Nordborg M."/>
            <person name="Tomkins J."/>
            <person name="Borevitz J."/>
            <person name="Derieg N."/>
            <person name="Yan J."/>
            <person name="Mihaltcheva S."/>
            <person name="Hayes R.D."/>
            <person name="Rokhsar D."/>
        </authorList>
    </citation>
    <scope>NUCLEOTIDE SEQUENCE [LARGE SCALE GENOMIC DNA]</scope>
    <source>
        <strain evidence="2">cv. Goldsmith</strain>
    </source>
</reference>
<evidence type="ECO:0000313" key="1">
    <source>
        <dbReference type="EMBL" id="PIA26479.1"/>
    </source>
</evidence>
<dbReference type="OrthoDB" id="1747031at2759"/>
<keyword evidence="2" id="KW-1185">Reference proteome</keyword>
<dbReference type="Proteomes" id="UP000230069">
    <property type="component" value="Unassembled WGS sequence"/>
</dbReference>
<gene>
    <name evidence="1" type="ORF">AQUCO_09300054v1</name>
</gene>
<evidence type="ECO:0000313" key="2">
    <source>
        <dbReference type="Proteomes" id="UP000230069"/>
    </source>
</evidence>
<sequence length="90" mass="10345">MQVFYLGLHAQAAVARISPFWHHITDRLASFGPNNLRYSPSCSQGGYLVPWKCAVLIAFITKEHWMDVFNNIIRQVCRLHLHSVTVEHAK</sequence>
<dbReference type="InParanoid" id="A0A2G5C5B8"/>
<accession>A0A2G5C5B8</accession>
<protein>
    <submittedName>
        <fullName evidence="1">Uncharacterized protein</fullName>
    </submittedName>
</protein>